<evidence type="ECO:0000256" key="3">
    <source>
        <dbReference type="ARBA" id="ARBA00012967"/>
    </source>
</evidence>
<feature type="binding site" evidence="8">
    <location>
        <position position="154"/>
    </location>
    <ligand>
        <name>beta-D-fructose 1,6-bisphosphate</name>
        <dbReference type="ChEBI" id="CHEBI:32966"/>
        <note>allosteric activator</note>
    </ligand>
</feature>
<comment type="caution">
    <text evidence="8">Lacks conserved residue(s) required for the propagation of feature annotation.</text>
</comment>
<feature type="binding site" evidence="8">
    <location>
        <position position="169"/>
    </location>
    <ligand>
        <name>beta-D-fructose 1,6-bisphosphate</name>
        <dbReference type="ChEBI" id="CHEBI:32966"/>
        <note>allosteric activator</note>
    </ligand>
</feature>
<feature type="binding site" evidence="8">
    <location>
        <begin position="149"/>
        <end position="152"/>
    </location>
    <ligand>
        <name>substrate</name>
    </ligand>
</feature>
<feature type="domain" description="Lactate/malate dehydrogenase C-terminal" evidence="12">
    <location>
        <begin position="146"/>
        <end position="311"/>
    </location>
</feature>
<feature type="binding site" evidence="8">
    <location>
        <begin position="121"/>
        <end position="124"/>
    </location>
    <ligand>
        <name>substrate</name>
    </ligand>
</feature>
<dbReference type="FunFam" id="3.40.50.720:FF:000018">
    <property type="entry name" value="Malate dehydrogenase"/>
    <property type="match status" value="1"/>
</dbReference>
<feature type="binding site" evidence="10">
    <location>
        <begin position="11"/>
        <end position="16"/>
    </location>
    <ligand>
        <name>NAD(+)</name>
        <dbReference type="ChEBI" id="CHEBI:57540"/>
    </ligand>
</feature>
<dbReference type="PIRSF" id="PIRSF000102">
    <property type="entry name" value="Lac_mal_DH"/>
    <property type="match status" value="1"/>
</dbReference>
<gene>
    <name evidence="8" type="primary">ldh</name>
    <name evidence="13" type="ORF">EDD72_10834</name>
</gene>
<sequence length="321" mass="35411">MKNHTKIVVIGSGAVGSTFAYTVLLKGLANELVIIDKNRDKAEGDALDLNHGLLLAQPMKIYAGDYSDCKDADIIVITAGAAQKPGETRLDLLQRNVSIYHQILSEVTKFNQDAIFLIATNPVDILTYISIKLTNIPKERIIGSGTLLDSARFRYLISEKIKIDPRSIHGMIIGEHGDTELAAWSLLNIAGINQVKADTTSRCYLSPEDKEEIYQQTKNAAYQIIEKKGSTYYAIALSLARICEAILHDQKSILPVSTYLENYKGIRDVCLGIPSIVGKNGVEEILDLPLTSEEEEKLLHSAQQLGNFIRQIQLPNFSPAS</sequence>
<feature type="domain" description="Lactate/malate dehydrogenase N-terminal" evidence="11">
    <location>
        <begin position="5"/>
        <end position="143"/>
    </location>
</feature>
<dbReference type="InterPro" id="IPR001557">
    <property type="entry name" value="L-lactate/malate_DH"/>
</dbReference>
<dbReference type="PANTHER" id="PTHR43128">
    <property type="entry name" value="L-2-HYDROXYCARBOXYLATE DEHYDROGENASE (NAD(P)(+))"/>
    <property type="match status" value="1"/>
</dbReference>
<evidence type="ECO:0000313" key="13">
    <source>
        <dbReference type="EMBL" id="TCS82545.1"/>
    </source>
</evidence>
<dbReference type="SUPFAM" id="SSF56327">
    <property type="entry name" value="LDH C-terminal domain-like"/>
    <property type="match status" value="1"/>
</dbReference>
<evidence type="ECO:0000256" key="10">
    <source>
        <dbReference type="PIRSR" id="PIRSR000102-3"/>
    </source>
</evidence>
<comment type="function">
    <text evidence="8">Catalyzes the conversion of lactate to pyruvate.</text>
</comment>
<feature type="active site" description="Proton acceptor" evidence="8 9">
    <location>
        <position position="176"/>
    </location>
</feature>
<feature type="binding site" evidence="8">
    <location>
        <begin position="80"/>
        <end position="81"/>
    </location>
    <ligand>
        <name>NAD(+)</name>
        <dbReference type="ChEBI" id="CHEBI:57540"/>
    </ligand>
</feature>
<keyword evidence="6 8" id="KW-0520">NAD</keyword>
<evidence type="ECO:0000256" key="7">
    <source>
        <dbReference type="ARBA" id="ARBA00049258"/>
    </source>
</evidence>
<comment type="activity regulation">
    <text evidence="8">Allosterically activated by fructose 1,6-bisphosphate (FBP).</text>
</comment>
<dbReference type="AlphaFoldDB" id="A0A4R3KH74"/>
<evidence type="ECO:0000256" key="6">
    <source>
        <dbReference type="ARBA" id="ARBA00023027"/>
    </source>
</evidence>
<feature type="binding site" evidence="8">
    <location>
        <position position="66"/>
    </location>
    <ligand>
        <name>NAD(+)</name>
        <dbReference type="ChEBI" id="CHEBI:57540"/>
    </ligand>
</feature>
<protein>
    <recommendedName>
        <fullName evidence="3 8">L-lactate dehydrogenase</fullName>
        <shortName evidence="8">L-LDH</shortName>
        <ecNumber evidence="3 8">1.1.1.27</ecNumber>
    </recommendedName>
</protein>
<feature type="binding site" evidence="8">
    <location>
        <position position="89"/>
    </location>
    <ligand>
        <name>substrate</name>
    </ligand>
</feature>
<dbReference type="UniPathway" id="UPA00554">
    <property type="reaction ID" value="UER00611"/>
</dbReference>
<comment type="pathway">
    <text evidence="1 8">Fermentation; pyruvate fermentation to lactate; (S)-lactate from pyruvate: step 1/1.</text>
</comment>
<comment type="subunit">
    <text evidence="8">Homotetramer.</text>
</comment>
<dbReference type="GO" id="GO:0006096">
    <property type="term" value="P:glycolytic process"/>
    <property type="evidence" value="ECO:0007669"/>
    <property type="project" value="UniProtKB-UniRule"/>
</dbReference>
<keyword evidence="14" id="KW-1185">Reference proteome</keyword>
<accession>A0A4R3KH74</accession>
<feature type="binding site" evidence="8">
    <location>
        <position position="83"/>
    </location>
    <ligand>
        <name>substrate</name>
    </ligand>
</feature>
<comment type="similarity">
    <text evidence="2 8">Belongs to the LDH/MDH superfamily. LDH family.</text>
</comment>
<proteinExistence type="inferred from homology"/>
<dbReference type="GO" id="GO:0004459">
    <property type="term" value="F:L-lactate dehydrogenase (NAD+) activity"/>
    <property type="evidence" value="ECO:0007669"/>
    <property type="project" value="UniProtKB-UniRule"/>
</dbReference>
<dbReference type="GO" id="GO:0005737">
    <property type="term" value="C:cytoplasm"/>
    <property type="evidence" value="ECO:0007669"/>
    <property type="project" value="UniProtKB-SubCell"/>
</dbReference>
<dbReference type="PROSITE" id="PS00064">
    <property type="entry name" value="L_LDH"/>
    <property type="match status" value="1"/>
</dbReference>
<comment type="caution">
    <text evidence="13">The sequence shown here is derived from an EMBL/GenBank/DDBJ whole genome shotgun (WGS) entry which is preliminary data.</text>
</comment>
<feature type="binding site" evidence="8">
    <location>
        <position position="41"/>
    </location>
    <ligand>
        <name>NAD(+)</name>
        <dbReference type="ChEBI" id="CHEBI:57540"/>
    </ligand>
</feature>
<feature type="modified residue" description="Phosphotyrosine" evidence="8">
    <location>
        <position position="222"/>
    </location>
</feature>
<organism evidence="13 14">
    <name type="scientific">Tepidibacillus fermentans</name>
    <dbReference type="NCBI Taxonomy" id="1281767"/>
    <lineage>
        <taxon>Bacteria</taxon>
        <taxon>Bacillati</taxon>
        <taxon>Bacillota</taxon>
        <taxon>Bacilli</taxon>
        <taxon>Bacillales</taxon>
        <taxon>Bacillaceae</taxon>
        <taxon>Tepidibacillus</taxon>
    </lineage>
</organism>
<dbReference type="Pfam" id="PF02866">
    <property type="entry name" value="Ldh_1_C"/>
    <property type="match status" value="1"/>
</dbReference>
<dbReference type="InterPro" id="IPR018177">
    <property type="entry name" value="L-lactate_DH_AS"/>
</dbReference>
<dbReference type="HAMAP" id="MF_00488">
    <property type="entry name" value="Lactate_dehydrog"/>
    <property type="match status" value="1"/>
</dbReference>
<keyword evidence="8" id="KW-0597">Phosphoprotein</keyword>
<dbReference type="InterPro" id="IPR015955">
    <property type="entry name" value="Lactate_DH/Glyco_Ohase_4_C"/>
</dbReference>
<evidence type="ECO:0000256" key="8">
    <source>
        <dbReference type="HAMAP-Rule" id="MF_00488"/>
    </source>
</evidence>
<dbReference type="Pfam" id="PF00056">
    <property type="entry name" value="Ldh_1_N"/>
    <property type="match status" value="1"/>
</dbReference>
<evidence type="ECO:0000256" key="4">
    <source>
        <dbReference type="ARBA" id="ARBA00022533"/>
    </source>
</evidence>
<feature type="binding site" evidence="8">
    <location>
        <begin position="119"/>
        <end position="121"/>
    </location>
    <ligand>
        <name>NAD(+)</name>
        <dbReference type="ChEBI" id="CHEBI:57540"/>
    </ligand>
</feature>
<dbReference type="PANTHER" id="PTHR43128:SF16">
    <property type="entry name" value="L-LACTATE DEHYDROGENASE"/>
    <property type="match status" value="1"/>
</dbReference>
<dbReference type="SUPFAM" id="SSF51735">
    <property type="entry name" value="NAD(P)-binding Rossmann-fold domains"/>
    <property type="match status" value="1"/>
</dbReference>
<dbReference type="EC" id="1.1.1.27" evidence="3 8"/>
<dbReference type="GO" id="GO:0006089">
    <property type="term" value="P:lactate metabolic process"/>
    <property type="evidence" value="ECO:0007669"/>
    <property type="project" value="TreeGrafter"/>
</dbReference>
<feature type="binding site" evidence="10">
    <location>
        <position position="96"/>
    </location>
    <ligand>
        <name>NAD(+)</name>
        <dbReference type="ChEBI" id="CHEBI:57540"/>
    </ligand>
</feature>
<keyword evidence="4 8" id="KW-0021">Allosteric enzyme</keyword>
<evidence type="ECO:0000259" key="11">
    <source>
        <dbReference type="Pfam" id="PF00056"/>
    </source>
</evidence>
<keyword evidence="5 8" id="KW-0560">Oxidoreductase</keyword>
<evidence type="ECO:0000256" key="1">
    <source>
        <dbReference type="ARBA" id="ARBA00004843"/>
    </source>
</evidence>
<reference evidence="13 14" key="1">
    <citation type="submission" date="2019-03" db="EMBL/GenBank/DDBJ databases">
        <title>Genomic Encyclopedia of Type Strains, Phase IV (KMG-IV): sequencing the most valuable type-strain genomes for metagenomic binning, comparative biology and taxonomic classification.</title>
        <authorList>
            <person name="Goeker M."/>
        </authorList>
    </citation>
    <scope>NUCLEOTIDE SEQUENCE [LARGE SCALE GENOMIC DNA]</scope>
    <source>
        <strain evidence="13 14">DSM 23802</strain>
    </source>
</reference>
<dbReference type="NCBIfam" id="TIGR01771">
    <property type="entry name" value="L-LDH-NAD"/>
    <property type="match status" value="1"/>
</dbReference>
<evidence type="ECO:0000259" key="12">
    <source>
        <dbReference type="Pfam" id="PF02866"/>
    </source>
</evidence>
<comment type="catalytic activity">
    <reaction evidence="7 8">
        <text>(S)-lactate + NAD(+) = pyruvate + NADH + H(+)</text>
        <dbReference type="Rhea" id="RHEA:23444"/>
        <dbReference type="ChEBI" id="CHEBI:15361"/>
        <dbReference type="ChEBI" id="CHEBI:15378"/>
        <dbReference type="ChEBI" id="CHEBI:16651"/>
        <dbReference type="ChEBI" id="CHEBI:57540"/>
        <dbReference type="ChEBI" id="CHEBI:57945"/>
        <dbReference type="EC" id="1.1.1.27"/>
    </reaction>
</comment>
<feature type="binding site" evidence="8">
    <location>
        <position position="231"/>
    </location>
    <ligand>
        <name>substrate</name>
    </ligand>
</feature>
<evidence type="ECO:0000256" key="5">
    <source>
        <dbReference type="ARBA" id="ARBA00023002"/>
    </source>
</evidence>
<dbReference type="NCBIfam" id="NF000824">
    <property type="entry name" value="PRK00066.1"/>
    <property type="match status" value="1"/>
</dbReference>
<dbReference type="NCBIfam" id="NF004863">
    <property type="entry name" value="PRK06223.1"/>
    <property type="match status" value="1"/>
</dbReference>
<dbReference type="Proteomes" id="UP000295788">
    <property type="component" value="Unassembled WGS sequence"/>
</dbReference>
<evidence type="ECO:0000256" key="2">
    <source>
        <dbReference type="ARBA" id="ARBA00006054"/>
    </source>
</evidence>
<evidence type="ECO:0000313" key="14">
    <source>
        <dbReference type="Proteomes" id="UP000295788"/>
    </source>
</evidence>
<dbReference type="InterPro" id="IPR022383">
    <property type="entry name" value="Lactate/malate_DH_C"/>
</dbReference>
<dbReference type="CDD" id="cd05292">
    <property type="entry name" value="LDH_2"/>
    <property type="match status" value="1"/>
</dbReference>
<dbReference type="Gene3D" id="3.90.110.10">
    <property type="entry name" value="Lactate dehydrogenase/glycoside hydrolase, family 4, C-terminal"/>
    <property type="match status" value="1"/>
</dbReference>
<feature type="binding site" evidence="8">
    <location>
        <position position="144"/>
    </location>
    <ligand>
        <name>NAD(+)</name>
        <dbReference type="ChEBI" id="CHEBI:57540"/>
    </ligand>
</feature>
<dbReference type="InterPro" id="IPR011304">
    <property type="entry name" value="L-lactate_DH"/>
</dbReference>
<dbReference type="InterPro" id="IPR036291">
    <property type="entry name" value="NAD(P)-bd_dom_sf"/>
</dbReference>
<feature type="binding site" evidence="8 10">
    <location>
        <position position="36"/>
    </location>
    <ligand>
        <name>NAD(+)</name>
        <dbReference type="ChEBI" id="CHEBI:57540"/>
    </ligand>
</feature>
<dbReference type="Gene3D" id="3.40.50.720">
    <property type="entry name" value="NAD(P)-binding Rossmann-like Domain"/>
    <property type="match status" value="1"/>
</dbReference>
<dbReference type="InterPro" id="IPR001236">
    <property type="entry name" value="Lactate/malate_DH_N"/>
</dbReference>
<dbReference type="OrthoDB" id="9802969at2"/>
<dbReference type="RefSeq" id="WP_132768593.1">
    <property type="nucleotide sequence ID" value="NZ_SMAB01000008.1"/>
</dbReference>
<dbReference type="EMBL" id="SMAB01000008">
    <property type="protein sequence ID" value="TCS82545.1"/>
    <property type="molecule type" value="Genomic_DNA"/>
</dbReference>
<comment type="subcellular location">
    <subcellularLocation>
        <location evidence="8">Cytoplasm</location>
    </subcellularLocation>
</comment>
<keyword evidence="8" id="KW-0963">Cytoplasm</keyword>
<name>A0A4R3KH74_9BACI</name>
<evidence type="ECO:0000256" key="9">
    <source>
        <dbReference type="PIRSR" id="PIRSR000102-1"/>
    </source>
</evidence>
<feature type="binding site" evidence="8">
    <location>
        <position position="15"/>
    </location>
    <ligand>
        <name>NAD(+)</name>
        <dbReference type="ChEBI" id="CHEBI:57540"/>
    </ligand>
</feature>
<dbReference type="PRINTS" id="PR00086">
    <property type="entry name" value="LLDHDRGNASE"/>
</dbReference>